<dbReference type="Proteomes" id="UP001180020">
    <property type="component" value="Unassembled WGS sequence"/>
</dbReference>
<accession>A0AAV9EQC9</accession>
<feature type="compositionally biased region" description="Basic and acidic residues" evidence="1">
    <location>
        <begin position="13"/>
        <end position="29"/>
    </location>
</feature>
<dbReference type="PANTHER" id="PTHR46996">
    <property type="entry name" value="OS05G0488500 PROTEIN"/>
    <property type="match status" value="1"/>
</dbReference>
<organism evidence="3 4">
    <name type="scientific">Acorus calamus</name>
    <name type="common">Sweet flag</name>
    <dbReference type="NCBI Taxonomy" id="4465"/>
    <lineage>
        <taxon>Eukaryota</taxon>
        <taxon>Viridiplantae</taxon>
        <taxon>Streptophyta</taxon>
        <taxon>Embryophyta</taxon>
        <taxon>Tracheophyta</taxon>
        <taxon>Spermatophyta</taxon>
        <taxon>Magnoliopsida</taxon>
        <taxon>Liliopsida</taxon>
        <taxon>Acoraceae</taxon>
        <taxon>Acorus</taxon>
    </lineage>
</organism>
<evidence type="ECO:0000256" key="1">
    <source>
        <dbReference type="SAM" id="MobiDB-lite"/>
    </source>
</evidence>
<feature type="region of interest" description="Disordered" evidence="1">
    <location>
        <begin position="1"/>
        <end position="47"/>
    </location>
</feature>
<comment type="caution">
    <text evidence="3">The sequence shown here is derived from an EMBL/GenBank/DDBJ whole genome shotgun (WGS) entry which is preliminary data.</text>
</comment>
<keyword evidence="2" id="KW-1133">Transmembrane helix</keyword>
<dbReference type="AlphaFoldDB" id="A0AAV9EQC9"/>
<keyword evidence="2" id="KW-0812">Transmembrane</keyword>
<proteinExistence type="predicted"/>
<sequence length="232" mass="25569">MVDSRVLMTLSEPSDRPRTATEAPIDHPSMHLKQTQKKSKQPSCPNSIKAPPCDRSWLMVAVDIAILLAVLCACGFLLLPYAKLVFRGIADVGSLMMSVLKDEEVRDPLVLISLGFGFLFALIAFWAAVERKRRKCGKRGCRGLQKAPAFDIQLETGKSLKNSSSSSNSCKDCNLGGGFFGLDEERQKELEMELKKIAPLNGRAVLVFRARCGCSVGRMAVWGPKKLRKVKN</sequence>
<gene>
    <name evidence="3" type="ORF">QJS10_CPA06g00481</name>
</gene>
<evidence type="ECO:0000256" key="2">
    <source>
        <dbReference type="SAM" id="Phobius"/>
    </source>
</evidence>
<dbReference type="EMBL" id="JAUJYO010000006">
    <property type="protein sequence ID" value="KAK1315089.1"/>
    <property type="molecule type" value="Genomic_DNA"/>
</dbReference>
<evidence type="ECO:0000313" key="4">
    <source>
        <dbReference type="Proteomes" id="UP001180020"/>
    </source>
</evidence>
<reference evidence="3" key="1">
    <citation type="journal article" date="2023" name="Nat. Commun.">
        <title>Diploid and tetraploid genomes of Acorus and the evolution of monocots.</title>
        <authorList>
            <person name="Ma L."/>
            <person name="Liu K.W."/>
            <person name="Li Z."/>
            <person name="Hsiao Y.Y."/>
            <person name="Qi Y."/>
            <person name="Fu T."/>
            <person name="Tang G.D."/>
            <person name="Zhang D."/>
            <person name="Sun W.H."/>
            <person name="Liu D.K."/>
            <person name="Li Y."/>
            <person name="Chen G.Z."/>
            <person name="Liu X.D."/>
            <person name="Liao X.Y."/>
            <person name="Jiang Y.T."/>
            <person name="Yu X."/>
            <person name="Hao Y."/>
            <person name="Huang J."/>
            <person name="Zhao X.W."/>
            <person name="Ke S."/>
            <person name="Chen Y.Y."/>
            <person name="Wu W.L."/>
            <person name="Hsu J.L."/>
            <person name="Lin Y.F."/>
            <person name="Huang M.D."/>
            <person name="Li C.Y."/>
            <person name="Huang L."/>
            <person name="Wang Z.W."/>
            <person name="Zhao X."/>
            <person name="Zhong W.Y."/>
            <person name="Peng D.H."/>
            <person name="Ahmad S."/>
            <person name="Lan S."/>
            <person name="Zhang J.S."/>
            <person name="Tsai W.C."/>
            <person name="Van de Peer Y."/>
            <person name="Liu Z.J."/>
        </authorList>
    </citation>
    <scope>NUCLEOTIDE SEQUENCE</scope>
    <source>
        <strain evidence="3">CP</strain>
    </source>
</reference>
<evidence type="ECO:0008006" key="5">
    <source>
        <dbReference type="Google" id="ProtNLM"/>
    </source>
</evidence>
<name>A0AAV9EQC9_ACOCL</name>
<feature type="transmembrane region" description="Helical" evidence="2">
    <location>
        <begin position="57"/>
        <end position="79"/>
    </location>
</feature>
<keyword evidence="2" id="KW-0472">Membrane</keyword>
<keyword evidence="4" id="KW-1185">Reference proteome</keyword>
<dbReference type="PANTHER" id="PTHR46996:SF4">
    <property type="entry name" value="RIBOSOMAL PROTEIN L34E SUPERFAMILY PROTEIN"/>
    <property type="match status" value="1"/>
</dbReference>
<protein>
    <recommendedName>
        <fullName evidence="5">Ribosomal protein L34e superfamily protein</fullName>
    </recommendedName>
</protein>
<feature type="transmembrane region" description="Helical" evidence="2">
    <location>
        <begin position="109"/>
        <end position="129"/>
    </location>
</feature>
<evidence type="ECO:0000313" key="3">
    <source>
        <dbReference type="EMBL" id="KAK1315089.1"/>
    </source>
</evidence>
<reference evidence="3" key="2">
    <citation type="submission" date="2023-06" db="EMBL/GenBank/DDBJ databases">
        <authorList>
            <person name="Ma L."/>
            <person name="Liu K.-W."/>
            <person name="Li Z."/>
            <person name="Hsiao Y.-Y."/>
            <person name="Qi Y."/>
            <person name="Fu T."/>
            <person name="Tang G."/>
            <person name="Zhang D."/>
            <person name="Sun W.-H."/>
            <person name="Liu D.-K."/>
            <person name="Li Y."/>
            <person name="Chen G.-Z."/>
            <person name="Liu X.-D."/>
            <person name="Liao X.-Y."/>
            <person name="Jiang Y.-T."/>
            <person name="Yu X."/>
            <person name="Hao Y."/>
            <person name="Huang J."/>
            <person name="Zhao X.-W."/>
            <person name="Ke S."/>
            <person name="Chen Y.-Y."/>
            <person name="Wu W.-L."/>
            <person name="Hsu J.-L."/>
            <person name="Lin Y.-F."/>
            <person name="Huang M.-D."/>
            <person name="Li C.-Y."/>
            <person name="Huang L."/>
            <person name="Wang Z.-W."/>
            <person name="Zhao X."/>
            <person name="Zhong W.-Y."/>
            <person name="Peng D.-H."/>
            <person name="Ahmad S."/>
            <person name="Lan S."/>
            <person name="Zhang J.-S."/>
            <person name="Tsai W.-C."/>
            <person name="Van De Peer Y."/>
            <person name="Liu Z.-J."/>
        </authorList>
    </citation>
    <scope>NUCLEOTIDE SEQUENCE</scope>
    <source>
        <strain evidence="3">CP</strain>
        <tissue evidence="3">Leaves</tissue>
    </source>
</reference>